<dbReference type="GO" id="GO:0006635">
    <property type="term" value="P:fatty acid beta-oxidation"/>
    <property type="evidence" value="ECO:0007669"/>
    <property type="project" value="TreeGrafter"/>
</dbReference>
<evidence type="ECO:0000256" key="4">
    <source>
        <dbReference type="ARBA" id="ARBA00023239"/>
    </source>
</evidence>
<evidence type="ECO:0000256" key="3">
    <source>
        <dbReference type="ARBA" id="ARBA00022490"/>
    </source>
</evidence>
<dbReference type="PANTHER" id="PTHR11941:SF27">
    <property type="entry name" value="ETHYLMALONYL-COA DECARBOXYLASE"/>
    <property type="match status" value="1"/>
</dbReference>
<evidence type="ECO:0000256" key="12">
    <source>
        <dbReference type="ARBA" id="ARBA00056546"/>
    </source>
</evidence>
<evidence type="ECO:0000256" key="7">
    <source>
        <dbReference type="ARBA" id="ARBA00038883"/>
    </source>
</evidence>
<dbReference type="Gene3D" id="3.90.226.10">
    <property type="entry name" value="2-enoyl-CoA Hydratase, Chain A, domain 1"/>
    <property type="match status" value="1"/>
</dbReference>
<dbReference type="GO" id="GO:0005829">
    <property type="term" value="C:cytosol"/>
    <property type="evidence" value="ECO:0007669"/>
    <property type="project" value="UniProtKB-SubCell"/>
</dbReference>
<keyword evidence="4" id="KW-0456">Lyase</keyword>
<proteinExistence type="inferred from homology"/>
<sequence length="288" mass="30827">MLPALLRSFGHGIRQLRKCSTLSNRDFLAQFKGGSVDLNKDVDSGIATVTINNPDRHNAMTGEMMVQLEDVVTDLECWAKGKAVVLHGAGGSLCSGGDLKTVLAIMDPVKGGRMSAHMQKTLNRLYCLPLLSVAIVQGHTLGGGAELSTACDFRVMDRNAKIGFVASRMGVTPGWGGGMRLVQLVGRNGAMDLLVSGRVLGAEESLKLNLACEVMDFKDAESGVEDTVAWLKERVRGDPAVVQAAKKVVLNGMYMHNEVLLQGERDIFTSVWGGPAHQAAASSKIKHK</sequence>
<reference evidence="16" key="1">
    <citation type="submission" date="2012-12" db="EMBL/GenBank/DDBJ databases">
        <authorList>
            <person name="Hellsten U."/>
            <person name="Grimwood J."/>
            <person name="Chapman J.A."/>
            <person name="Shapiro H."/>
            <person name="Aerts A."/>
            <person name="Otillar R.P."/>
            <person name="Terry A.Y."/>
            <person name="Boore J.L."/>
            <person name="Simakov O."/>
            <person name="Marletaz F."/>
            <person name="Cho S.-J."/>
            <person name="Edsinger-Gonzales E."/>
            <person name="Havlak P."/>
            <person name="Kuo D.-H."/>
            <person name="Larsson T."/>
            <person name="Lv J."/>
            <person name="Arendt D."/>
            <person name="Savage R."/>
            <person name="Osoegawa K."/>
            <person name="de Jong P."/>
            <person name="Lindberg D.R."/>
            <person name="Seaver E.C."/>
            <person name="Weisblat D.A."/>
            <person name="Putnam N.H."/>
            <person name="Grigoriev I.V."/>
            <person name="Rokhsar D.S."/>
        </authorList>
    </citation>
    <scope>NUCLEOTIDE SEQUENCE</scope>
    <source>
        <strain evidence="16">I ESC-2004</strain>
    </source>
</reference>
<dbReference type="EMBL" id="KB291799">
    <property type="protein sequence ID" value="ELU18742.1"/>
    <property type="molecule type" value="Genomic_DNA"/>
</dbReference>
<dbReference type="CDD" id="cd06558">
    <property type="entry name" value="crotonase-like"/>
    <property type="match status" value="1"/>
</dbReference>
<keyword evidence="16" id="KW-1185">Reference proteome</keyword>
<evidence type="ECO:0000256" key="1">
    <source>
        <dbReference type="ARBA" id="ARBA00004514"/>
    </source>
</evidence>
<accession>R7VJI6</accession>
<dbReference type="GO" id="GO:0004492">
    <property type="term" value="F:methyl/ethyl malonyl-CoA decarboxylase activity"/>
    <property type="evidence" value="ECO:0007669"/>
    <property type="project" value="UniProtKB-EC"/>
</dbReference>
<dbReference type="OMA" id="FTICRPE"/>
<dbReference type="SUPFAM" id="SSF52096">
    <property type="entry name" value="ClpP/crotonase"/>
    <property type="match status" value="1"/>
</dbReference>
<dbReference type="InterPro" id="IPR018376">
    <property type="entry name" value="Enoyl-CoA_hyd/isom_CS"/>
</dbReference>
<dbReference type="OrthoDB" id="448450at2759"/>
<name>R7VJI6_CAPTE</name>
<dbReference type="InterPro" id="IPR001753">
    <property type="entry name" value="Enoyl-CoA_hydra/iso"/>
</dbReference>
<evidence type="ECO:0000256" key="2">
    <source>
        <dbReference type="ARBA" id="ARBA00005254"/>
    </source>
</evidence>
<dbReference type="PANTHER" id="PTHR11941">
    <property type="entry name" value="ENOYL-COA HYDRATASE-RELATED"/>
    <property type="match status" value="1"/>
</dbReference>
<evidence type="ECO:0000256" key="9">
    <source>
        <dbReference type="ARBA" id="ARBA00042052"/>
    </source>
</evidence>
<keyword evidence="3" id="KW-0963">Cytoplasm</keyword>
<dbReference type="PROSITE" id="PS00166">
    <property type="entry name" value="ENOYL_COA_HYDRATASE"/>
    <property type="match status" value="1"/>
</dbReference>
<evidence type="ECO:0000256" key="6">
    <source>
        <dbReference type="ARBA" id="ARBA00036541"/>
    </source>
</evidence>
<dbReference type="STRING" id="283909.R7VJI6"/>
<comment type="catalytic activity">
    <reaction evidence="11">
        <text>(S)-methylmalonyl-CoA + H(+) = propanoyl-CoA + CO2</text>
        <dbReference type="Rhea" id="RHEA:61340"/>
        <dbReference type="ChEBI" id="CHEBI:15378"/>
        <dbReference type="ChEBI" id="CHEBI:16526"/>
        <dbReference type="ChEBI" id="CHEBI:57327"/>
        <dbReference type="ChEBI" id="CHEBI:57392"/>
        <dbReference type="EC" id="4.1.1.94"/>
    </reaction>
    <physiologicalReaction direction="left-to-right" evidence="11">
        <dbReference type="Rhea" id="RHEA:61341"/>
    </physiologicalReaction>
</comment>
<evidence type="ECO:0000256" key="13">
    <source>
        <dbReference type="RuleBase" id="RU003707"/>
    </source>
</evidence>
<dbReference type="HOGENOM" id="CLU_009834_7_6_1"/>
<evidence type="ECO:0000313" key="16">
    <source>
        <dbReference type="Proteomes" id="UP000014760"/>
    </source>
</evidence>
<dbReference type="InterPro" id="IPR029045">
    <property type="entry name" value="ClpP/crotonase-like_dom_sf"/>
</dbReference>
<comment type="function">
    <text evidence="12">Decarboxylates ethylmalonyl-CoA, a potentially toxic metabolite, to form butyryl-CoA, suggesting it might be involved in metabolite proofreading. Acts preferentially on (S)-ethylmalonyl-CoA but also has some activity on the (R)-isomer. Also has methylmalonyl-CoA decarboxylase activity at lower level.</text>
</comment>
<evidence type="ECO:0000256" key="8">
    <source>
        <dbReference type="ARBA" id="ARBA00039903"/>
    </source>
</evidence>
<dbReference type="AlphaFoldDB" id="R7VJI6"/>
<protein>
    <recommendedName>
        <fullName evidence="8">Ethylmalonyl-CoA decarboxylase</fullName>
        <ecNumber evidence="7">4.1.1.94</ecNumber>
    </recommendedName>
    <alternativeName>
        <fullName evidence="10">Enoyl-CoA hydratase domain-containing protein 1</fullName>
    </alternativeName>
    <alternativeName>
        <fullName evidence="9">Methylmalonyl-CoA decarboxylase</fullName>
    </alternativeName>
</protein>
<dbReference type="EnsemblMetazoa" id="CapteT1223">
    <property type="protein sequence ID" value="CapteP1223"/>
    <property type="gene ID" value="CapteG1223"/>
</dbReference>
<evidence type="ECO:0000256" key="11">
    <source>
        <dbReference type="ARBA" id="ARBA00047446"/>
    </source>
</evidence>
<dbReference type="FunFam" id="3.90.226.10:FF:000109">
    <property type="entry name" value="Enoyl-CoA hydratase, putative"/>
    <property type="match status" value="1"/>
</dbReference>
<dbReference type="Pfam" id="PF00378">
    <property type="entry name" value="ECH_1"/>
    <property type="match status" value="1"/>
</dbReference>
<dbReference type="EMBL" id="AMQN01000513">
    <property type="status" value="NOT_ANNOTATED_CDS"/>
    <property type="molecule type" value="Genomic_DNA"/>
</dbReference>
<gene>
    <name evidence="14" type="ORF">CAPTEDRAFT_1223</name>
</gene>
<dbReference type="EMBL" id="AMQN01000512">
    <property type="status" value="NOT_ANNOTATED_CDS"/>
    <property type="molecule type" value="Genomic_DNA"/>
</dbReference>
<evidence type="ECO:0000313" key="14">
    <source>
        <dbReference type="EMBL" id="ELU18742.1"/>
    </source>
</evidence>
<evidence type="ECO:0000256" key="5">
    <source>
        <dbReference type="ARBA" id="ARBA00036343"/>
    </source>
</evidence>
<comment type="subcellular location">
    <subcellularLocation>
        <location evidence="1">Cytoplasm</location>
        <location evidence="1">Cytosol</location>
    </subcellularLocation>
</comment>
<dbReference type="EC" id="4.1.1.94" evidence="7"/>
<reference evidence="14 16" key="2">
    <citation type="journal article" date="2013" name="Nature">
        <title>Insights into bilaterian evolution from three spiralian genomes.</title>
        <authorList>
            <person name="Simakov O."/>
            <person name="Marletaz F."/>
            <person name="Cho S.J."/>
            <person name="Edsinger-Gonzales E."/>
            <person name="Havlak P."/>
            <person name="Hellsten U."/>
            <person name="Kuo D.H."/>
            <person name="Larsson T."/>
            <person name="Lv J."/>
            <person name="Arendt D."/>
            <person name="Savage R."/>
            <person name="Osoegawa K."/>
            <person name="de Jong P."/>
            <person name="Grimwood J."/>
            <person name="Chapman J.A."/>
            <person name="Shapiro H."/>
            <person name="Aerts A."/>
            <person name="Otillar R.P."/>
            <person name="Terry A.Y."/>
            <person name="Boore J.L."/>
            <person name="Grigoriev I.V."/>
            <person name="Lindberg D.R."/>
            <person name="Seaver E.C."/>
            <person name="Weisblat D.A."/>
            <person name="Putnam N.H."/>
            <person name="Rokhsar D.S."/>
        </authorList>
    </citation>
    <scope>NUCLEOTIDE SEQUENCE</scope>
    <source>
        <strain evidence="14 16">I ESC-2004</strain>
    </source>
</reference>
<dbReference type="Proteomes" id="UP000014760">
    <property type="component" value="Unassembled WGS sequence"/>
</dbReference>
<evidence type="ECO:0000256" key="10">
    <source>
        <dbReference type="ARBA" id="ARBA00042182"/>
    </source>
</evidence>
<reference evidence="15" key="3">
    <citation type="submission" date="2015-06" db="UniProtKB">
        <authorList>
            <consortium name="EnsemblMetazoa"/>
        </authorList>
    </citation>
    <scope>IDENTIFICATION</scope>
</reference>
<evidence type="ECO:0000313" key="15">
    <source>
        <dbReference type="EnsemblMetazoa" id="CapteP1223"/>
    </source>
</evidence>
<comment type="catalytic activity">
    <reaction evidence="5">
        <text>(2S)-ethylmalonyl-CoA + H(+) = butanoyl-CoA + CO2</text>
        <dbReference type="Rhea" id="RHEA:32131"/>
        <dbReference type="ChEBI" id="CHEBI:15378"/>
        <dbReference type="ChEBI" id="CHEBI:16526"/>
        <dbReference type="ChEBI" id="CHEBI:57371"/>
        <dbReference type="ChEBI" id="CHEBI:60909"/>
        <dbReference type="EC" id="4.1.1.94"/>
    </reaction>
    <physiologicalReaction direction="left-to-right" evidence="5">
        <dbReference type="Rhea" id="RHEA:32132"/>
    </physiologicalReaction>
</comment>
<organism evidence="14">
    <name type="scientific">Capitella teleta</name>
    <name type="common">Polychaete worm</name>
    <dbReference type="NCBI Taxonomy" id="283909"/>
    <lineage>
        <taxon>Eukaryota</taxon>
        <taxon>Metazoa</taxon>
        <taxon>Spiralia</taxon>
        <taxon>Lophotrochozoa</taxon>
        <taxon>Annelida</taxon>
        <taxon>Polychaeta</taxon>
        <taxon>Sedentaria</taxon>
        <taxon>Scolecida</taxon>
        <taxon>Capitellidae</taxon>
        <taxon>Capitella</taxon>
    </lineage>
</organism>
<comment type="similarity">
    <text evidence="2 13">Belongs to the enoyl-CoA hydratase/isomerase family.</text>
</comment>
<comment type="catalytic activity">
    <reaction evidence="6">
        <text>(2R)-ethylmalonyl-CoA + H(+) = butanoyl-CoA + CO2</text>
        <dbReference type="Rhea" id="RHEA:59540"/>
        <dbReference type="ChEBI" id="CHEBI:15378"/>
        <dbReference type="ChEBI" id="CHEBI:16526"/>
        <dbReference type="ChEBI" id="CHEBI:57371"/>
        <dbReference type="ChEBI" id="CHEBI:85316"/>
        <dbReference type="EC" id="4.1.1.94"/>
    </reaction>
    <physiologicalReaction direction="left-to-right" evidence="6">
        <dbReference type="Rhea" id="RHEA:59541"/>
    </physiologicalReaction>
</comment>